<evidence type="ECO:0000313" key="3">
    <source>
        <dbReference type="Proteomes" id="UP000230069"/>
    </source>
</evidence>
<dbReference type="PANTHER" id="PTHR35692">
    <property type="entry name" value="F26F24.11"/>
    <property type="match status" value="1"/>
</dbReference>
<feature type="compositionally biased region" description="Polar residues" evidence="1">
    <location>
        <begin position="58"/>
        <end position="90"/>
    </location>
</feature>
<evidence type="ECO:0000256" key="1">
    <source>
        <dbReference type="SAM" id="MobiDB-lite"/>
    </source>
</evidence>
<dbReference type="Proteomes" id="UP000230069">
    <property type="component" value="Unassembled WGS sequence"/>
</dbReference>
<reference evidence="2 3" key="1">
    <citation type="submission" date="2017-09" db="EMBL/GenBank/DDBJ databases">
        <title>WGS assembly of Aquilegia coerulea Goldsmith.</title>
        <authorList>
            <person name="Hodges S."/>
            <person name="Kramer E."/>
            <person name="Nordborg M."/>
            <person name="Tomkins J."/>
            <person name="Borevitz J."/>
            <person name="Derieg N."/>
            <person name="Yan J."/>
            <person name="Mihaltcheva S."/>
            <person name="Hayes R.D."/>
            <person name="Rokhsar D."/>
        </authorList>
    </citation>
    <scope>NUCLEOTIDE SEQUENCE [LARGE SCALE GENOMIC DNA]</scope>
    <source>
        <strain evidence="3">cv. Goldsmith</strain>
    </source>
</reference>
<sequence>MADDCFDSDSSVVEEIISQAMDLHVLEQISSINLSGVTTTDLPIDLETRFRKLKSFPQTNLKSHNTPLSTQLNSQIKDLPTTSIPISSPNWEDDDEEEEVFKPTPKPKNVDGNGGAGRYLSSSSSDEEEKDSSLTPSPRQTPLCFFCSPSSKKVSKTKKKKKKKDMSRRVDDFDSFGSDLIKFSLKEHKRSLKKALKEQDKIAREAEQVVNLAKQLSARIEDFVIHDDNNKFK</sequence>
<dbReference type="STRING" id="218851.A0A2G5DEF0"/>
<evidence type="ECO:0000313" key="2">
    <source>
        <dbReference type="EMBL" id="PIA41905.1"/>
    </source>
</evidence>
<feature type="region of interest" description="Disordered" evidence="1">
    <location>
        <begin position="58"/>
        <end position="143"/>
    </location>
</feature>
<dbReference type="FunCoup" id="A0A2G5DEF0">
    <property type="interactions" value="129"/>
</dbReference>
<protein>
    <submittedName>
        <fullName evidence="2">Uncharacterized protein</fullName>
    </submittedName>
</protein>
<name>A0A2G5DEF0_AQUCA</name>
<organism evidence="2 3">
    <name type="scientific">Aquilegia coerulea</name>
    <name type="common">Rocky mountain columbine</name>
    <dbReference type="NCBI Taxonomy" id="218851"/>
    <lineage>
        <taxon>Eukaryota</taxon>
        <taxon>Viridiplantae</taxon>
        <taxon>Streptophyta</taxon>
        <taxon>Embryophyta</taxon>
        <taxon>Tracheophyta</taxon>
        <taxon>Spermatophyta</taxon>
        <taxon>Magnoliopsida</taxon>
        <taxon>Ranunculales</taxon>
        <taxon>Ranunculaceae</taxon>
        <taxon>Thalictroideae</taxon>
        <taxon>Aquilegia</taxon>
    </lineage>
</organism>
<keyword evidence="3" id="KW-1185">Reference proteome</keyword>
<dbReference type="AlphaFoldDB" id="A0A2G5DEF0"/>
<dbReference type="EMBL" id="KZ305038">
    <property type="protein sequence ID" value="PIA41905.1"/>
    <property type="molecule type" value="Genomic_DNA"/>
</dbReference>
<accession>A0A2G5DEF0</accession>
<dbReference type="OrthoDB" id="1936256at2759"/>
<dbReference type="InParanoid" id="A0A2G5DEF0"/>
<dbReference type="PANTHER" id="PTHR35692:SF1">
    <property type="entry name" value="F26F24.11"/>
    <property type="match status" value="1"/>
</dbReference>
<gene>
    <name evidence="2" type="ORF">AQUCO_02100025v1</name>
</gene>
<proteinExistence type="predicted"/>